<name>A0ABR3FMY7_9AGAR</name>
<feature type="compositionally biased region" description="Polar residues" evidence="1">
    <location>
        <begin position="364"/>
        <end position="376"/>
    </location>
</feature>
<protein>
    <submittedName>
        <fullName evidence="2">Uncharacterized protein</fullName>
    </submittedName>
</protein>
<comment type="caution">
    <text evidence="2">The sequence shown here is derived from an EMBL/GenBank/DDBJ whole genome shotgun (WGS) entry which is preliminary data.</text>
</comment>
<reference evidence="2 3" key="1">
    <citation type="submission" date="2024-02" db="EMBL/GenBank/DDBJ databases">
        <title>A draft genome for the cacao thread blight pathogen Marasmius crinis-equi.</title>
        <authorList>
            <person name="Cohen S.P."/>
            <person name="Baruah I.K."/>
            <person name="Amoako-Attah I."/>
            <person name="Bukari Y."/>
            <person name="Meinhardt L.W."/>
            <person name="Bailey B.A."/>
        </authorList>
    </citation>
    <scope>NUCLEOTIDE SEQUENCE [LARGE SCALE GENOMIC DNA]</scope>
    <source>
        <strain evidence="2 3">GH-76</strain>
    </source>
</reference>
<accession>A0ABR3FMY7</accession>
<feature type="region of interest" description="Disordered" evidence="1">
    <location>
        <begin position="239"/>
        <end position="401"/>
    </location>
</feature>
<evidence type="ECO:0000256" key="1">
    <source>
        <dbReference type="SAM" id="MobiDB-lite"/>
    </source>
</evidence>
<feature type="compositionally biased region" description="Basic and acidic residues" evidence="1">
    <location>
        <begin position="239"/>
        <end position="249"/>
    </location>
</feature>
<feature type="region of interest" description="Disordered" evidence="1">
    <location>
        <begin position="97"/>
        <end position="120"/>
    </location>
</feature>
<feature type="compositionally biased region" description="Low complexity" evidence="1">
    <location>
        <begin position="272"/>
        <end position="321"/>
    </location>
</feature>
<feature type="compositionally biased region" description="Polar residues" evidence="1">
    <location>
        <begin position="250"/>
        <end position="262"/>
    </location>
</feature>
<proteinExistence type="predicted"/>
<evidence type="ECO:0000313" key="3">
    <source>
        <dbReference type="Proteomes" id="UP001465976"/>
    </source>
</evidence>
<gene>
    <name evidence="2" type="ORF">V5O48_005445</name>
</gene>
<organism evidence="2 3">
    <name type="scientific">Marasmius crinis-equi</name>
    <dbReference type="NCBI Taxonomy" id="585013"/>
    <lineage>
        <taxon>Eukaryota</taxon>
        <taxon>Fungi</taxon>
        <taxon>Dikarya</taxon>
        <taxon>Basidiomycota</taxon>
        <taxon>Agaricomycotina</taxon>
        <taxon>Agaricomycetes</taxon>
        <taxon>Agaricomycetidae</taxon>
        <taxon>Agaricales</taxon>
        <taxon>Marasmiineae</taxon>
        <taxon>Marasmiaceae</taxon>
        <taxon>Marasmius</taxon>
    </lineage>
</organism>
<feature type="region of interest" description="Disordered" evidence="1">
    <location>
        <begin position="1"/>
        <end position="71"/>
    </location>
</feature>
<dbReference type="Proteomes" id="UP001465976">
    <property type="component" value="Unassembled WGS sequence"/>
</dbReference>
<keyword evidence="3" id="KW-1185">Reference proteome</keyword>
<evidence type="ECO:0000313" key="2">
    <source>
        <dbReference type="EMBL" id="KAL0576525.1"/>
    </source>
</evidence>
<sequence>MLASRPISRNGDGMPRLGAAKTPARGLQNENALRNGPMTVGKSKGNIPQTPFQPKGMKGGEAPQTGKGKAPIQLNTISRPFLDKTPFPNRVISLQNHTPFERDLSETPDSAQRPSSTRKHIRLPRHSQKFETPLNTKNHWDISDDEIELPVPAAIPQAPEVQEDYDEVEYMPPNTLDVPYQPPIDFELPDYKEVGQVLMGLSRNMVLEEPQPPPDITLKDGDIGQNSWPVLWLAEDDDPFRVTRSKEQAKSSTRTSAPTTRNAKPVPVPQVTRTRSIPSTTRIQSSRPATASSATRPSAHARTTSTSTTTNRTAPKTTVTRPARVPPANIVAQPSRTAVTKAPTAPSRRPATSASTYKPRVPTATRSGVHKSTLTTGPARAAQRPGAVKKASNTRAEEPVDTITYKVDTNKDEGDDFLFDV</sequence>
<dbReference type="EMBL" id="JBAHYK010000217">
    <property type="protein sequence ID" value="KAL0576525.1"/>
    <property type="molecule type" value="Genomic_DNA"/>
</dbReference>